<keyword evidence="1" id="KW-0812">Transmembrane</keyword>
<comment type="caution">
    <text evidence="2">The sequence shown here is derived from an EMBL/GenBank/DDBJ whole genome shotgun (WGS) entry which is preliminary data.</text>
</comment>
<keyword evidence="1" id="KW-1133">Transmembrane helix</keyword>
<sequence>MLNPQPSEQRPEQRRGQRLLFLALLFGVLLNFPLLGAFSLDARVAGIPVLYLYVLLVWGALVALTGWLVRGIKN</sequence>
<accession>A0A7Y7U650</accession>
<evidence type="ECO:0008006" key="4">
    <source>
        <dbReference type="Google" id="ProtNLM"/>
    </source>
</evidence>
<organism evidence="2 3">
    <name type="scientific">Hymenobacter lapidiphilus</name>
    <dbReference type="NCBI Taxonomy" id="2608003"/>
    <lineage>
        <taxon>Bacteria</taxon>
        <taxon>Pseudomonadati</taxon>
        <taxon>Bacteroidota</taxon>
        <taxon>Cytophagia</taxon>
        <taxon>Cytophagales</taxon>
        <taxon>Hymenobacteraceae</taxon>
        <taxon>Hymenobacter</taxon>
    </lineage>
</organism>
<keyword evidence="3" id="KW-1185">Reference proteome</keyword>
<protein>
    <recommendedName>
        <fullName evidence="4">DUF3311 domain-containing protein</fullName>
    </recommendedName>
</protein>
<feature type="transmembrane region" description="Helical" evidence="1">
    <location>
        <begin position="20"/>
        <end position="38"/>
    </location>
</feature>
<feature type="transmembrane region" description="Helical" evidence="1">
    <location>
        <begin position="50"/>
        <end position="69"/>
    </location>
</feature>
<name>A0A7Y7U650_9BACT</name>
<dbReference type="EMBL" id="JABKAU010000029">
    <property type="protein sequence ID" value="NVO32446.1"/>
    <property type="molecule type" value="Genomic_DNA"/>
</dbReference>
<dbReference type="AlphaFoldDB" id="A0A7Y7U650"/>
<reference evidence="2 3" key="1">
    <citation type="submission" date="2020-05" db="EMBL/GenBank/DDBJ databases">
        <title>Hymenobacter terrestris sp. nov. and Hymenobacter lapidiphilus sp. nov., isolated from regoliths in Antarctica.</title>
        <authorList>
            <person name="Sedlacek I."/>
            <person name="Pantucek R."/>
            <person name="Zeman M."/>
            <person name="Holochova P."/>
            <person name="Kralova S."/>
            <person name="Stankova E."/>
            <person name="Sedo O."/>
            <person name="Micenkova L."/>
            <person name="Svec P."/>
            <person name="Gupta V."/>
            <person name="Sood U."/>
            <person name="Korpole U.S."/>
            <person name="Lal R."/>
        </authorList>
    </citation>
    <scope>NUCLEOTIDE SEQUENCE [LARGE SCALE GENOMIC DNA]</scope>
    <source>
        <strain evidence="2 3">P5342</strain>
    </source>
</reference>
<evidence type="ECO:0000313" key="2">
    <source>
        <dbReference type="EMBL" id="NVO32446.1"/>
    </source>
</evidence>
<proteinExistence type="predicted"/>
<dbReference type="RefSeq" id="WP_176909314.1">
    <property type="nucleotide sequence ID" value="NZ_JABKAU010000029.1"/>
</dbReference>
<keyword evidence="1" id="KW-0472">Membrane</keyword>
<dbReference type="Proteomes" id="UP000565521">
    <property type="component" value="Unassembled WGS sequence"/>
</dbReference>
<evidence type="ECO:0000256" key="1">
    <source>
        <dbReference type="SAM" id="Phobius"/>
    </source>
</evidence>
<gene>
    <name evidence="2" type="ORF">HW554_14620</name>
</gene>
<evidence type="ECO:0000313" key="3">
    <source>
        <dbReference type="Proteomes" id="UP000565521"/>
    </source>
</evidence>